<dbReference type="SUPFAM" id="SSF50965">
    <property type="entry name" value="Galactose oxidase, central domain"/>
    <property type="match status" value="1"/>
</dbReference>
<evidence type="ECO:0000259" key="5">
    <source>
        <dbReference type="Pfam" id="PF24981"/>
    </source>
</evidence>
<comment type="caution">
    <text evidence="6">The sequence shown here is derived from an EMBL/GenBank/DDBJ whole genome shotgun (WGS) entry which is preliminary data.</text>
</comment>
<gene>
    <name evidence="6" type="ORF">F8M41_002070</name>
</gene>
<accession>A0A8H3XEW7</accession>
<keyword evidence="2" id="KW-0677">Repeat</keyword>
<dbReference type="InterPro" id="IPR011043">
    <property type="entry name" value="Gal_Oxase/kelch_b-propeller"/>
</dbReference>
<evidence type="ECO:0000256" key="4">
    <source>
        <dbReference type="SAM" id="SignalP"/>
    </source>
</evidence>
<dbReference type="InterPro" id="IPR056737">
    <property type="entry name" value="Beta-prop_ATRN-MKLN-like"/>
</dbReference>
<dbReference type="EMBL" id="WTPW01001174">
    <property type="protein sequence ID" value="KAF0451182.1"/>
    <property type="molecule type" value="Genomic_DNA"/>
</dbReference>
<dbReference type="PANTHER" id="PTHR46093">
    <property type="entry name" value="ACYL-COA-BINDING DOMAIN-CONTAINING PROTEIN 5"/>
    <property type="match status" value="1"/>
</dbReference>
<evidence type="ECO:0000313" key="7">
    <source>
        <dbReference type="Proteomes" id="UP000439903"/>
    </source>
</evidence>
<proteinExistence type="predicted"/>
<dbReference type="PANTHER" id="PTHR46093:SF18">
    <property type="entry name" value="FIBRONECTIN TYPE-III DOMAIN-CONTAINING PROTEIN"/>
    <property type="match status" value="1"/>
</dbReference>
<evidence type="ECO:0000256" key="1">
    <source>
        <dbReference type="ARBA" id="ARBA00022441"/>
    </source>
</evidence>
<feature type="domain" description="Attractin/MKLN-like beta-propeller" evidence="5">
    <location>
        <begin position="97"/>
        <end position="358"/>
    </location>
</feature>
<evidence type="ECO:0000256" key="3">
    <source>
        <dbReference type="SAM" id="MobiDB-lite"/>
    </source>
</evidence>
<dbReference type="AlphaFoldDB" id="A0A8H3XEW7"/>
<feature type="compositionally biased region" description="Low complexity" evidence="3">
    <location>
        <begin position="373"/>
        <end position="409"/>
    </location>
</feature>
<dbReference type="Gene3D" id="2.120.10.80">
    <property type="entry name" value="Kelch-type beta propeller"/>
    <property type="match status" value="2"/>
</dbReference>
<evidence type="ECO:0000256" key="2">
    <source>
        <dbReference type="ARBA" id="ARBA00022737"/>
    </source>
</evidence>
<evidence type="ECO:0000313" key="6">
    <source>
        <dbReference type="EMBL" id="KAF0451182.1"/>
    </source>
</evidence>
<keyword evidence="4" id="KW-0732">Signal</keyword>
<reference evidence="6 7" key="1">
    <citation type="journal article" date="2019" name="Environ. Microbiol.">
        <title>At the nexus of three kingdoms: the genome of the mycorrhizal fungus Gigaspora margarita provides insights into plant, endobacterial and fungal interactions.</title>
        <authorList>
            <person name="Venice F."/>
            <person name="Ghignone S."/>
            <person name="Salvioli di Fossalunga A."/>
            <person name="Amselem J."/>
            <person name="Novero M."/>
            <person name="Xianan X."/>
            <person name="Sedzielewska Toro K."/>
            <person name="Morin E."/>
            <person name="Lipzen A."/>
            <person name="Grigoriev I.V."/>
            <person name="Henrissat B."/>
            <person name="Martin F.M."/>
            <person name="Bonfante P."/>
        </authorList>
    </citation>
    <scope>NUCLEOTIDE SEQUENCE [LARGE SCALE GENOMIC DNA]</scope>
    <source>
        <strain evidence="6 7">BEG34</strain>
    </source>
</reference>
<feature type="region of interest" description="Disordered" evidence="3">
    <location>
        <begin position="373"/>
        <end position="417"/>
    </location>
</feature>
<sequence>MKWFQKIDYLFFTLNLISSLVFCQAPSSRWELVSTLVGDKLYFFGGWVANNTASDEVWYIDLSIPFNTATPPWSKTTNMPVGYNFGSAIYDNDMSSVYLIGGNAFLPNTPNFTFGHILYAFDTVNSQWSTPDVKFDAPFYFPVEMPAVYKSGKVYAAGGKTALLSDKNQTVINNLTLILDVASMTWSTSLKIPFAPIDHTATLLPNGLIVHIGGYTFPMINMSLIQIFDTNTLSWSTKNASGDFINARLGHTAVLTRNGSIIIYGGSLFSSHGPNVCPDLAVLDTNAWIWYIPVLPKENAPPPLTFHSAALYNDYMIIAFGRATIVYDNIAINNNIYLFDTNNYLWVTEMSPPSNTTQTPTIAPVTAISTTQTATTTAPVNTTPAPMNTTTAPVNTTPGPVNTTPTPVNIKISETKK</sequence>
<dbReference type="InterPro" id="IPR015915">
    <property type="entry name" value="Kelch-typ_b-propeller"/>
</dbReference>
<dbReference type="Pfam" id="PF24981">
    <property type="entry name" value="Beta-prop_ATRN-LZTR1"/>
    <property type="match status" value="1"/>
</dbReference>
<keyword evidence="7" id="KW-1185">Reference proteome</keyword>
<feature type="chain" id="PRO_5034181638" evidence="4">
    <location>
        <begin position="24"/>
        <end position="417"/>
    </location>
</feature>
<dbReference type="OrthoDB" id="432528at2759"/>
<protein>
    <submittedName>
        <fullName evidence="6">Galactose oxidase</fullName>
    </submittedName>
</protein>
<keyword evidence="1" id="KW-0880">Kelch repeat</keyword>
<dbReference type="Proteomes" id="UP000439903">
    <property type="component" value="Unassembled WGS sequence"/>
</dbReference>
<organism evidence="6 7">
    <name type="scientific">Gigaspora margarita</name>
    <dbReference type="NCBI Taxonomy" id="4874"/>
    <lineage>
        <taxon>Eukaryota</taxon>
        <taxon>Fungi</taxon>
        <taxon>Fungi incertae sedis</taxon>
        <taxon>Mucoromycota</taxon>
        <taxon>Glomeromycotina</taxon>
        <taxon>Glomeromycetes</taxon>
        <taxon>Diversisporales</taxon>
        <taxon>Gigasporaceae</taxon>
        <taxon>Gigaspora</taxon>
    </lineage>
</organism>
<feature type="signal peptide" evidence="4">
    <location>
        <begin position="1"/>
        <end position="23"/>
    </location>
</feature>
<name>A0A8H3XEW7_GIGMA</name>